<evidence type="ECO:0000256" key="10">
    <source>
        <dbReference type="SAM" id="Phobius"/>
    </source>
</evidence>
<evidence type="ECO:0000256" key="8">
    <source>
        <dbReference type="PIRSR" id="PIRSR602403-1"/>
    </source>
</evidence>
<evidence type="ECO:0000313" key="11">
    <source>
        <dbReference type="EMBL" id="KAL1586482.1"/>
    </source>
</evidence>
<gene>
    <name evidence="11" type="ORF">WHR41_05311</name>
</gene>
<comment type="similarity">
    <text evidence="2 9">Belongs to the cytochrome P450 family.</text>
</comment>
<keyword evidence="3 8" id="KW-0349">Heme</keyword>
<dbReference type="PROSITE" id="PS00086">
    <property type="entry name" value="CYTOCHROME_P450"/>
    <property type="match status" value="1"/>
</dbReference>
<evidence type="ECO:0000256" key="7">
    <source>
        <dbReference type="ARBA" id="ARBA00023033"/>
    </source>
</evidence>
<evidence type="ECO:0000256" key="3">
    <source>
        <dbReference type="ARBA" id="ARBA00022617"/>
    </source>
</evidence>
<organism evidence="11 12">
    <name type="scientific">Cladosporium halotolerans</name>
    <dbReference type="NCBI Taxonomy" id="1052096"/>
    <lineage>
        <taxon>Eukaryota</taxon>
        <taxon>Fungi</taxon>
        <taxon>Dikarya</taxon>
        <taxon>Ascomycota</taxon>
        <taxon>Pezizomycotina</taxon>
        <taxon>Dothideomycetes</taxon>
        <taxon>Dothideomycetidae</taxon>
        <taxon>Cladosporiales</taxon>
        <taxon>Cladosporiaceae</taxon>
        <taxon>Cladosporium</taxon>
    </lineage>
</organism>
<dbReference type="CDD" id="cd11041">
    <property type="entry name" value="CYP503A1-like"/>
    <property type="match status" value="1"/>
</dbReference>
<evidence type="ECO:0000256" key="5">
    <source>
        <dbReference type="ARBA" id="ARBA00023002"/>
    </source>
</evidence>
<dbReference type="Gene3D" id="1.10.630.10">
    <property type="entry name" value="Cytochrome P450"/>
    <property type="match status" value="1"/>
</dbReference>
<dbReference type="InterPro" id="IPR002403">
    <property type="entry name" value="Cyt_P450_E_grp-IV"/>
</dbReference>
<dbReference type="GO" id="GO:0020037">
    <property type="term" value="F:heme binding"/>
    <property type="evidence" value="ECO:0007669"/>
    <property type="project" value="InterPro"/>
</dbReference>
<dbReference type="AlphaFoldDB" id="A0AB34KN73"/>
<dbReference type="GO" id="GO:0004497">
    <property type="term" value="F:monooxygenase activity"/>
    <property type="evidence" value="ECO:0007669"/>
    <property type="project" value="UniProtKB-KW"/>
</dbReference>
<sequence length="542" mass="61342">MILEHLPEQLSNDRRSLAAVAAVSVVVCALAIHFFSSPYTAFWRSCSWVGLRHKLFPKTRAGLDAIRNTRGLVEKGYKQFSKNNIPFVLPKFGNAHLVILPGSQARELIRKPDNEVDLHVMHYEQLASLYTSRKEVYTRPLHLGVVRRQLTRKLPLLADDLYDEVKASFDSLWAVSKGNTCNVLVYRSCIKVVSRAANKIFTGIELCHSAEFLENSWQYTMAVFTAAAHFNLVPKWVRPFVAPYLTRHIRKHLKACLRVARPVIEQRIRRLQAARAAKDESAKDEYHDGLQWVILESLDQGHLSDLDPEIVCRRILALNMVAIHTTSIAITNTLFDLYSSSDASDFIFGLRQECDQALSAHGGKWTKAAVDQLNRVDSAIKESMRLSVRVVGMHRMVTAPNGVDFCDNFHVPFGVRVALPNHPIQRDPDNYPEPDRYNAFRFSELRGALPATSNEEGSTQGSAYLKQRQQGLVTPNDAFLAWGHGRHACPGRFFAAHLMKLMLAHVVTNYDVRPQKTPQPLMRNEFTIPDPTAVFEVKQRAK</sequence>
<evidence type="ECO:0000256" key="1">
    <source>
        <dbReference type="ARBA" id="ARBA00001971"/>
    </source>
</evidence>
<dbReference type="GO" id="GO:0005506">
    <property type="term" value="F:iron ion binding"/>
    <property type="evidence" value="ECO:0007669"/>
    <property type="project" value="InterPro"/>
</dbReference>
<dbReference type="InterPro" id="IPR001128">
    <property type="entry name" value="Cyt_P450"/>
</dbReference>
<dbReference type="RefSeq" id="XP_069229587.1">
    <property type="nucleotide sequence ID" value="XM_069373916.1"/>
</dbReference>
<dbReference type="SUPFAM" id="SSF48264">
    <property type="entry name" value="Cytochrome P450"/>
    <property type="match status" value="1"/>
</dbReference>
<dbReference type="Proteomes" id="UP000803884">
    <property type="component" value="Unassembled WGS sequence"/>
</dbReference>
<keyword evidence="4 8" id="KW-0479">Metal-binding</keyword>
<keyword evidence="10" id="KW-1133">Transmembrane helix</keyword>
<protein>
    <recommendedName>
        <fullName evidence="13">Cytochrome P450</fullName>
    </recommendedName>
</protein>
<keyword evidence="10" id="KW-0472">Membrane</keyword>
<accession>A0AB34KN73</accession>
<evidence type="ECO:0000256" key="6">
    <source>
        <dbReference type="ARBA" id="ARBA00023004"/>
    </source>
</evidence>
<reference evidence="11 12" key="1">
    <citation type="journal article" date="2020" name="Microbiol. Resour. Announc.">
        <title>Draft Genome Sequence of a Cladosporium Species Isolated from the Mesophotic Ascidian Didemnum maculosum.</title>
        <authorList>
            <person name="Gioti A."/>
            <person name="Siaperas R."/>
            <person name="Nikolaivits E."/>
            <person name="Le Goff G."/>
            <person name="Ouazzani J."/>
            <person name="Kotoulas G."/>
            <person name="Topakas E."/>
        </authorList>
    </citation>
    <scope>NUCLEOTIDE SEQUENCE [LARGE SCALE GENOMIC DNA]</scope>
    <source>
        <strain evidence="11 12">TM138-S3</strain>
    </source>
</reference>
<dbReference type="EMBL" id="JAAQHG020000014">
    <property type="protein sequence ID" value="KAL1586482.1"/>
    <property type="molecule type" value="Genomic_DNA"/>
</dbReference>
<keyword evidence="12" id="KW-1185">Reference proteome</keyword>
<comment type="cofactor">
    <cofactor evidence="1 8">
        <name>heme</name>
        <dbReference type="ChEBI" id="CHEBI:30413"/>
    </cofactor>
</comment>
<dbReference type="Pfam" id="PF00067">
    <property type="entry name" value="p450"/>
    <property type="match status" value="1"/>
</dbReference>
<evidence type="ECO:0000256" key="4">
    <source>
        <dbReference type="ARBA" id="ARBA00022723"/>
    </source>
</evidence>
<keyword evidence="7 9" id="KW-0503">Monooxygenase</keyword>
<dbReference type="GO" id="GO:0016705">
    <property type="term" value="F:oxidoreductase activity, acting on paired donors, with incorporation or reduction of molecular oxygen"/>
    <property type="evidence" value="ECO:0007669"/>
    <property type="project" value="InterPro"/>
</dbReference>
<dbReference type="PANTHER" id="PTHR46206">
    <property type="entry name" value="CYTOCHROME P450"/>
    <property type="match status" value="1"/>
</dbReference>
<keyword evidence="6 8" id="KW-0408">Iron</keyword>
<dbReference type="PRINTS" id="PR00465">
    <property type="entry name" value="EP450IV"/>
</dbReference>
<dbReference type="PANTHER" id="PTHR46206:SF1">
    <property type="entry name" value="P450, PUTATIVE (EUROFUNG)-RELATED"/>
    <property type="match status" value="1"/>
</dbReference>
<feature type="transmembrane region" description="Helical" evidence="10">
    <location>
        <begin position="16"/>
        <end position="36"/>
    </location>
</feature>
<keyword evidence="10" id="KW-0812">Transmembrane</keyword>
<dbReference type="InterPro" id="IPR017972">
    <property type="entry name" value="Cyt_P450_CS"/>
</dbReference>
<evidence type="ECO:0008006" key="13">
    <source>
        <dbReference type="Google" id="ProtNLM"/>
    </source>
</evidence>
<evidence type="ECO:0000313" key="12">
    <source>
        <dbReference type="Proteomes" id="UP000803884"/>
    </source>
</evidence>
<evidence type="ECO:0000256" key="9">
    <source>
        <dbReference type="RuleBase" id="RU000461"/>
    </source>
</evidence>
<proteinExistence type="inferred from homology"/>
<keyword evidence="5 9" id="KW-0560">Oxidoreductase</keyword>
<dbReference type="GeneID" id="96006754"/>
<feature type="binding site" description="axial binding residue" evidence="8">
    <location>
        <position position="489"/>
    </location>
    <ligand>
        <name>heme</name>
        <dbReference type="ChEBI" id="CHEBI:30413"/>
    </ligand>
    <ligandPart>
        <name>Fe</name>
        <dbReference type="ChEBI" id="CHEBI:18248"/>
    </ligandPart>
</feature>
<comment type="caution">
    <text evidence="11">The sequence shown here is derived from an EMBL/GenBank/DDBJ whole genome shotgun (WGS) entry which is preliminary data.</text>
</comment>
<dbReference type="InterPro" id="IPR036396">
    <property type="entry name" value="Cyt_P450_sf"/>
</dbReference>
<evidence type="ECO:0000256" key="2">
    <source>
        <dbReference type="ARBA" id="ARBA00010617"/>
    </source>
</evidence>
<name>A0AB34KN73_9PEZI</name>